<dbReference type="RefSeq" id="WP_135648588.1">
    <property type="nucleotide sequence ID" value="NZ_RQGF01000012.1"/>
</dbReference>
<comment type="caution">
    <text evidence="2">The sequence shown here is derived from an EMBL/GenBank/DDBJ whole genome shotgun (WGS) entry which is preliminary data.</text>
</comment>
<dbReference type="InterPro" id="IPR040788">
    <property type="entry name" value="HEPN_MAE_28990"/>
</dbReference>
<feature type="domain" description="MAE-28990/MAE-18760-like HEPN" evidence="1">
    <location>
        <begin position="4"/>
        <end position="201"/>
    </location>
</feature>
<gene>
    <name evidence="2" type="ORF">EHQ64_06030</name>
</gene>
<evidence type="ECO:0000313" key="2">
    <source>
        <dbReference type="EMBL" id="TGL63507.1"/>
    </source>
</evidence>
<dbReference type="OrthoDB" id="1551032at2"/>
<protein>
    <recommendedName>
        <fullName evidence="1">MAE-28990/MAE-18760-like HEPN domain-containing protein</fullName>
    </recommendedName>
</protein>
<dbReference type="EMBL" id="RQGF01000012">
    <property type="protein sequence ID" value="TGL63507.1"/>
    <property type="molecule type" value="Genomic_DNA"/>
</dbReference>
<evidence type="ECO:0000313" key="3">
    <source>
        <dbReference type="Proteomes" id="UP000297762"/>
    </source>
</evidence>
<evidence type="ECO:0000259" key="1">
    <source>
        <dbReference type="Pfam" id="PF18737"/>
    </source>
</evidence>
<keyword evidence="3" id="KW-1185">Reference proteome</keyword>
<dbReference type="AlphaFoldDB" id="A0A4R9K9Z2"/>
<proteinExistence type="predicted"/>
<name>A0A4R9K9Z2_9LEPT</name>
<dbReference type="Pfam" id="PF18737">
    <property type="entry name" value="HEPN_MAE_28990"/>
    <property type="match status" value="1"/>
</dbReference>
<organism evidence="2 3">
    <name type="scientific">Leptospira sarikeiensis</name>
    <dbReference type="NCBI Taxonomy" id="2484943"/>
    <lineage>
        <taxon>Bacteria</taxon>
        <taxon>Pseudomonadati</taxon>
        <taxon>Spirochaetota</taxon>
        <taxon>Spirochaetia</taxon>
        <taxon>Leptospirales</taxon>
        <taxon>Leptospiraceae</taxon>
        <taxon>Leptospira</taxon>
    </lineage>
</organism>
<reference evidence="2" key="1">
    <citation type="journal article" date="2019" name="PLoS Negl. Trop. Dis.">
        <title>Revisiting the worldwide diversity of Leptospira species in the environment.</title>
        <authorList>
            <person name="Vincent A.T."/>
            <person name="Schiettekatte O."/>
            <person name="Bourhy P."/>
            <person name="Veyrier F.J."/>
            <person name="Picardeau M."/>
        </authorList>
    </citation>
    <scope>NUCLEOTIDE SEQUENCE [LARGE SCALE GENOMIC DNA]</scope>
    <source>
        <strain evidence="2">201702455</strain>
    </source>
</reference>
<dbReference type="Proteomes" id="UP000297762">
    <property type="component" value="Unassembled WGS sequence"/>
</dbReference>
<accession>A0A4R9K9Z2</accession>
<sequence>MNIIESDLQWREEELTLLKKEFFQTQVNSNKKLYLARALILITYAHYEGFIKFLWDHYVSHLKQLNLELGEFKDTIRIYIFEDEYKKFKNTYDIRNILELLQNPGHILRKRMQNLELLDTKSNLWPNILEENNKKICISSKELEDHKHTLSKLVGLRNEIAHGKNITLSNINEVIDISNSVTNVLYDMAIQIDEAINSQSYRQNIT</sequence>